<dbReference type="Proteomes" id="UP000050525">
    <property type="component" value="Unassembled WGS sequence"/>
</dbReference>
<evidence type="ECO:0000313" key="1">
    <source>
        <dbReference type="EMBL" id="KYO29557.1"/>
    </source>
</evidence>
<dbReference type="AlphaFoldDB" id="A0A151MYE8"/>
<organism evidence="1 2">
    <name type="scientific">Alligator mississippiensis</name>
    <name type="common">American alligator</name>
    <dbReference type="NCBI Taxonomy" id="8496"/>
    <lineage>
        <taxon>Eukaryota</taxon>
        <taxon>Metazoa</taxon>
        <taxon>Chordata</taxon>
        <taxon>Craniata</taxon>
        <taxon>Vertebrata</taxon>
        <taxon>Euteleostomi</taxon>
        <taxon>Archelosauria</taxon>
        <taxon>Archosauria</taxon>
        <taxon>Crocodylia</taxon>
        <taxon>Alligatoridae</taxon>
        <taxon>Alligatorinae</taxon>
        <taxon>Alligator</taxon>
    </lineage>
</organism>
<proteinExistence type="predicted"/>
<keyword evidence="2" id="KW-1185">Reference proteome</keyword>
<sequence length="96" mass="10545">MQYSILPSGKENEHSTFLHVSWFSCCVRLRRSGASSRGTARSLASLVPLVSHLVPSGSSISGEQLVPESKSCLASFSRTSPWMMTRGLVDWCLSQR</sequence>
<dbReference type="EMBL" id="AKHW03004653">
    <property type="protein sequence ID" value="KYO29557.1"/>
    <property type="molecule type" value="Genomic_DNA"/>
</dbReference>
<protein>
    <submittedName>
        <fullName evidence="1">Uncharacterized protein</fullName>
    </submittedName>
</protein>
<evidence type="ECO:0000313" key="2">
    <source>
        <dbReference type="Proteomes" id="UP000050525"/>
    </source>
</evidence>
<comment type="caution">
    <text evidence="1">The sequence shown here is derived from an EMBL/GenBank/DDBJ whole genome shotgun (WGS) entry which is preliminary data.</text>
</comment>
<name>A0A151MYE8_ALLMI</name>
<reference evidence="1 2" key="1">
    <citation type="journal article" date="2012" name="Genome Biol.">
        <title>Sequencing three crocodilian genomes to illuminate the evolution of archosaurs and amniotes.</title>
        <authorList>
            <person name="St John J.A."/>
            <person name="Braun E.L."/>
            <person name="Isberg S.R."/>
            <person name="Miles L.G."/>
            <person name="Chong A.Y."/>
            <person name="Gongora J."/>
            <person name="Dalzell P."/>
            <person name="Moran C."/>
            <person name="Bed'hom B."/>
            <person name="Abzhanov A."/>
            <person name="Burgess S.C."/>
            <person name="Cooksey A.M."/>
            <person name="Castoe T.A."/>
            <person name="Crawford N.G."/>
            <person name="Densmore L.D."/>
            <person name="Drew J.C."/>
            <person name="Edwards S.V."/>
            <person name="Faircloth B.C."/>
            <person name="Fujita M.K."/>
            <person name="Greenwold M.J."/>
            <person name="Hoffmann F.G."/>
            <person name="Howard J.M."/>
            <person name="Iguchi T."/>
            <person name="Janes D.E."/>
            <person name="Khan S.Y."/>
            <person name="Kohno S."/>
            <person name="de Koning A.J."/>
            <person name="Lance S.L."/>
            <person name="McCarthy F.M."/>
            <person name="McCormack J.E."/>
            <person name="Merchant M.E."/>
            <person name="Peterson D.G."/>
            <person name="Pollock D.D."/>
            <person name="Pourmand N."/>
            <person name="Raney B.J."/>
            <person name="Roessler K.A."/>
            <person name="Sanford J.R."/>
            <person name="Sawyer R.H."/>
            <person name="Schmidt C.J."/>
            <person name="Triplett E.W."/>
            <person name="Tuberville T.D."/>
            <person name="Venegas-Anaya M."/>
            <person name="Howard J.T."/>
            <person name="Jarvis E.D."/>
            <person name="Guillette L.J.Jr."/>
            <person name="Glenn T.C."/>
            <person name="Green R.E."/>
            <person name="Ray D.A."/>
        </authorList>
    </citation>
    <scope>NUCLEOTIDE SEQUENCE [LARGE SCALE GENOMIC DNA]</scope>
    <source>
        <strain evidence="1">KSC_2009_1</strain>
    </source>
</reference>
<gene>
    <name evidence="1" type="ORF">Y1Q_0004955</name>
</gene>
<accession>A0A151MYE8</accession>